<dbReference type="Proteomes" id="UP001519363">
    <property type="component" value="Unassembled WGS sequence"/>
</dbReference>
<evidence type="ECO:0000256" key="3">
    <source>
        <dbReference type="ARBA" id="ARBA00023239"/>
    </source>
</evidence>
<comment type="caution">
    <text evidence="5">The sequence shown here is derived from an EMBL/GenBank/DDBJ whole genome shotgun (WGS) entry which is preliminary data.</text>
</comment>
<dbReference type="RefSeq" id="WP_086790029.1">
    <property type="nucleotide sequence ID" value="NZ_JAGIOO010000001.1"/>
</dbReference>
<name>A0ABS5AR77_9PSEU</name>
<accession>A0ABS5AR77</accession>
<dbReference type="SUPFAM" id="SSF53686">
    <property type="entry name" value="Tryptophan synthase beta subunit-like PLP-dependent enzymes"/>
    <property type="match status" value="1"/>
</dbReference>
<evidence type="ECO:0000256" key="1">
    <source>
        <dbReference type="ARBA" id="ARBA00001933"/>
    </source>
</evidence>
<keyword evidence="2" id="KW-0663">Pyridoxal phosphate</keyword>
<dbReference type="PANTHER" id="PTHR48078:SF6">
    <property type="entry name" value="L-THREONINE DEHYDRATASE CATABOLIC TDCB"/>
    <property type="match status" value="1"/>
</dbReference>
<dbReference type="InterPro" id="IPR036052">
    <property type="entry name" value="TrpB-like_PALP_sf"/>
</dbReference>
<reference evidence="5 6" key="1">
    <citation type="submission" date="2021-03" db="EMBL/GenBank/DDBJ databases">
        <title>Sequencing the genomes of 1000 actinobacteria strains.</title>
        <authorList>
            <person name="Klenk H.-P."/>
        </authorList>
    </citation>
    <scope>NUCLEOTIDE SEQUENCE [LARGE SCALE GENOMIC DNA]</scope>
    <source>
        <strain evidence="5 6">DSM 44580</strain>
    </source>
</reference>
<protein>
    <submittedName>
        <fullName evidence="5">Threonine dehydratase</fullName>
        <ecNumber evidence="5">4.3.1.19</ecNumber>
    </submittedName>
</protein>
<dbReference type="GO" id="GO:0004794">
    <property type="term" value="F:threonine deaminase activity"/>
    <property type="evidence" value="ECO:0007669"/>
    <property type="project" value="UniProtKB-EC"/>
</dbReference>
<feature type="domain" description="Tryptophan synthase beta chain-like PALP" evidence="4">
    <location>
        <begin position="23"/>
        <end position="281"/>
    </location>
</feature>
<evidence type="ECO:0000259" key="4">
    <source>
        <dbReference type="Pfam" id="PF00291"/>
    </source>
</evidence>
<dbReference type="InterPro" id="IPR050147">
    <property type="entry name" value="Ser/Thr_Dehydratase"/>
</dbReference>
<dbReference type="PROSITE" id="PS00165">
    <property type="entry name" value="DEHYDRATASE_SER_THR"/>
    <property type="match status" value="1"/>
</dbReference>
<evidence type="ECO:0000313" key="5">
    <source>
        <dbReference type="EMBL" id="MBP2479056.1"/>
    </source>
</evidence>
<keyword evidence="6" id="KW-1185">Reference proteome</keyword>
<dbReference type="EC" id="4.3.1.19" evidence="5"/>
<organism evidence="5 6">
    <name type="scientific">Crossiella equi</name>
    <dbReference type="NCBI Taxonomy" id="130796"/>
    <lineage>
        <taxon>Bacteria</taxon>
        <taxon>Bacillati</taxon>
        <taxon>Actinomycetota</taxon>
        <taxon>Actinomycetes</taxon>
        <taxon>Pseudonocardiales</taxon>
        <taxon>Pseudonocardiaceae</taxon>
        <taxon>Crossiella</taxon>
    </lineage>
</organism>
<proteinExistence type="predicted"/>
<sequence>MTIPAPALSLGREDVLRAAERLTGEVRWTPLVRLTPGLLAKPEHLQHSGSFKFRGAVNAFHALRPSAVVCGSSGNHGIAVATLGARTGVPVTVVMAEDASPRKADLIHGLGAAVVRVPGGVAERDRQARKIAQRCGALLLPSSDHELVVAGAGTVALEVLAEQPRVETLFVPVGGGGLLAGSCLAAHGQGVRVVGVEPAEAPRYARSLALGRPVLVPPCLTIADGLRGQRPGEVILPIVRQCVDDLVTVTDEEVLDALELLRHHGIPAEPSGAVALAGALRTGWTGLATAVVSGGNTTTRKAVR</sequence>
<evidence type="ECO:0000313" key="6">
    <source>
        <dbReference type="Proteomes" id="UP001519363"/>
    </source>
</evidence>
<dbReference type="InterPro" id="IPR001926">
    <property type="entry name" value="TrpB-like_PALP"/>
</dbReference>
<dbReference type="EMBL" id="JAGIOO010000001">
    <property type="protein sequence ID" value="MBP2479056.1"/>
    <property type="molecule type" value="Genomic_DNA"/>
</dbReference>
<keyword evidence="3 5" id="KW-0456">Lyase</keyword>
<dbReference type="PANTHER" id="PTHR48078">
    <property type="entry name" value="THREONINE DEHYDRATASE, MITOCHONDRIAL-RELATED"/>
    <property type="match status" value="1"/>
</dbReference>
<dbReference type="InterPro" id="IPR000634">
    <property type="entry name" value="Ser/Thr_deHydtase_PyrdxlP-BS"/>
</dbReference>
<evidence type="ECO:0000256" key="2">
    <source>
        <dbReference type="ARBA" id="ARBA00022898"/>
    </source>
</evidence>
<dbReference type="Gene3D" id="3.40.50.1100">
    <property type="match status" value="2"/>
</dbReference>
<gene>
    <name evidence="5" type="ORF">JOF53_007928</name>
</gene>
<dbReference type="Pfam" id="PF00291">
    <property type="entry name" value="PALP"/>
    <property type="match status" value="1"/>
</dbReference>
<comment type="cofactor">
    <cofactor evidence="1">
        <name>pyridoxal 5'-phosphate</name>
        <dbReference type="ChEBI" id="CHEBI:597326"/>
    </cofactor>
</comment>